<dbReference type="AlphaFoldDB" id="A0A2I1HUW9"/>
<feature type="chain" id="PRO_5014144660" description="Ion transport domain-containing protein" evidence="2">
    <location>
        <begin position="25"/>
        <end position="259"/>
    </location>
</feature>
<evidence type="ECO:0000256" key="1">
    <source>
        <dbReference type="SAM" id="Phobius"/>
    </source>
</evidence>
<dbReference type="VEuPathDB" id="FungiDB:RhiirFUN_010633"/>
<keyword evidence="1" id="KW-0812">Transmembrane</keyword>
<evidence type="ECO:0000313" key="4">
    <source>
        <dbReference type="Proteomes" id="UP000234323"/>
    </source>
</evidence>
<protein>
    <recommendedName>
        <fullName evidence="5">Ion transport domain-containing protein</fullName>
    </recommendedName>
</protein>
<feature type="signal peptide" evidence="2">
    <location>
        <begin position="1"/>
        <end position="24"/>
    </location>
</feature>
<feature type="transmembrane region" description="Helical" evidence="1">
    <location>
        <begin position="89"/>
        <end position="114"/>
    </location>
</feature>
<organism evidence="3 4">
    <name type="scientific">Rhizophagus irregularis</name>
    <dbReference type="NCBI Taxonomy" id="588596"/>
    <lineage>
        <taxon>Eukaryota</taxon>
        <taxon>Fungi</taxon>
        <taxon>Fungi incertae sedis</taxon>
        <taxon>Mucoromycota</taxon>
        <taxon>Glomeromycotina</taxon>
        <taxon>Glomeromycetes</taxon>
        <taxon>Glomerales</taxon>
        <taxon>Glomeraceae</taxon>
        <taxon>Rhizophagus</taxon>
    </lineage>
</organism>
<feature type="transmembrane region" description="Helical" evidence="1">
    <location>
        <begin position="58"/>
        <end position="77"/>
    </location>
</feature>
<keyword evidence="1" id="KW-0472">Membrane</keyword>
<name>A0A2I1HUW9_9GLOM</name>
<dbReference type="Proteomes" id="UP000234323">
    <property type="component" value="Unassembled WGS sequence"/>
</dbReference>
<keyword evidence="4" id="KW-1185">Reference proteome</keyword>
<comment type="caution">
    <text evidence="3">The sequence shown here is derived from an EMBL/GenBank/DDBJ whole genome shotgun (WGS) entry which is preliminary data.</text>
</comment>
<accession>A0A2I1HUW9</accession>
<keyword evidence="2" id="KW-0732">Signal</keyword>
<dbReference type="EMBL" id="LLXI01007657">
    <property type="protein sequence ID" value="PKY62659.1"/>
    <property type="molecule type" value="Genomic_DNA"/>
</dbReference>
<evidence type="ECO:0008006" key="5">
    <source>
        <dbReference type="Google" id="ProtNLM"/>
    </source>
</evidence>
<proteinExistence type="predicted"/>
<dbReference type="VEuPathDB" id="FungiDB:FUN_016375"/>
<dbReference type="VEuPathDB" id="FungiDB:RhiirA1_437547"/>
<sequence>MLIVILAFAHTMFVLLSNPRNIETKDSTYSGNATNPSTNETLNIALKSDFDPKSDNPFSSYYTAMMTAYFWLYGDWVQRDDFNFWAVDVFTLVASLFLVIVLQNMLIAFMSGIYEEAKIKGRQTLLRHRAIIIADYEALHHIHYWKHEPDPKHIYYFGQSKTIEEWNDSRKHNRGAIYKGFEEKSTFTKYIFKERSYDKRSIWVYEVNIKSEIEKIKFMKNDLNYNIEYLITKLEDSKNEMINNNDEINKKIEELKCFQ</sequence>
<reference evidence="3 4" key="1">
    <citation type="submission" date="2015-10" db="EMBL/GenBank/DDBJ databases">
        <title>Genome analyses suggest a sexual origin of heterokaryosis in a supposedly ancient asexual fungus.</title>
        <authorList>
            <person name="Ropars J."/>
            <person name="Sedzielewska K."/>
            <person name="Noel J."/>
            <person name="Charron P."/>
            <person name="Farinelli L."/>
            <person name="Marton T."/>
            <person name="Kruger M."/>
            <person name="Pelin A."/>
            <person name="Brachmann A."/>
            <person name="Corradi N."/>
        </authorList>
    </citation>
    <scope>NUCLEOTIDE SEQUENCE [LARGE SCALE GENOMIC DNA]</scope>
    <source>
        <strain evidence="3 4">A4</strain>
    </source>
</reference>
<gene>
    <name evidence="3" type="ORF">RhiirA4_489529</name>
</gene>
<evidence type="ECO:0000256" key="2">
    <source>
        <dbReference type="SAM" id="SignalP"/>
    </source>
</evidence>
<keyword evidence="1" id="KW-1133">Transmembrane helix</keyword>
<evidence type="ECO:0000313" key="3">
    <source>
        <dbReference type="EMBL" id="PKY62659.1"/>
    </source>
</evidence>